<dbReference type="OMA" id="RKPVNHV"/>
<organism evidence="2">
    <name type="scientific">Oryza nivara</name>
    <name type="common">Indian wild rice</name>
    <name type="synonym">Oryza sativa f. spontanea</name>
    <dbReference type="NCBI Taxonomy" id="4536"/>
    <lineage>
        <taxon>Eukaryota</taxon>
        <taxon>Viridiplantae</taxon>
        <taxon>Streptophyta</taxon>
        <taxon>Embryophyta</taxon>
        <taxon>Tracheophyta</taxon>
        <taxon>Spermatophyta</taxon>
        <taxon>Magnoliopsida</taxon>
        <taxon>Liliopsida</taxon>
        <taxon>Poales</taxon>
        <taxon>Poaceae</taxon>
        <taxon>BOP clade</taxon>
        <taxon>Oryzoideae</taxon>
        <taxon>Oryzeae</taxon>
        <taxon>Oryzinae</taxon>
        <taxon>Oryza</taxon>
    </lineage>
</organism>
<dbReference type="PANTHER" id="PTHR33321">
    <property type="match status" value="1"/>
</dbReference>
<dbReference type="PANTHER" id="PTHR33321:SF3">
    <property type="entry name" value="OS05G0582000 PROTEIN"/>
    <property type="match status" value="1"/>
</dbReference>
<sequence length="298" mass="31036">MEAPLLLPLATASSSSSSGATADESSSSPSTASIVARVVAVLAVASVSLFARHEASKGFHVDIVNAAPRDTVAGRRFDLFFVSNGKAERILHYANRGVEAALFPDASFPRKQVTRVTVRMAGHNLTDDDDATVIAAGVAPGEYVISLSPRLMHPASDKAADAVANAVRRAVARMWLWDGRGAAPARVTEAMVDYLASGADAVEASPANDDDDDDAPHCMSARFLGHLERRRGGFVARLNRAMRDRWSDAAMDAALGVPARPVCAAYRAAAAAAALTQQQPPAALAGSTSAGDGSRVAM</sequence>
<dbReference type="Proteomes" id="UP000006591">
    <property type="component" value="Chromosome 12"/>
</dbReference>
<dbReference type="HOGENOM" id="CLU_968349_0_0_1"/>
<dbReference type="STRING" id="4536.A0A0E0JB18"/>
<evidence type="ECO:0000313" key="3">
    <source>
        <dbReference type="Proteomes" id="UP000006591"/>
    </source>
</evidence>
<keyword evidence="3" id="KW-1185">Reference proteome</keyword>
<reference evidence="2" key="1">
    <citation type="submission" date="2015-04" db="UniProtKB">
        <authorList>
            <consortium name="EnsemblPlants"/>
        </authorList>
    </citation>
    <scope>IDENTIFICATION</scope>
    <source>
        <strain evidence="2">SL10</strain>
    </source>
</reference>
<proteinExistence type="predicted"/>
<dbReference type="Pfam" id="PF04450">
    <property type="entry name" value="BSP"/>
    <property type="match status" value="1"/>
</dbReference>
<evidence type="ECO:0000256" key="1">
    <source>
        <dbReference type="SAM" id="MobiDB-lite"/>
    </source>
</evidence>
<feature type="region of interest" description="Disordered" evidence="1">
    <location>
        <begin position="278"/>
        <end position="298"/>
    </location>
</feature>
<protein>
    <submittedName>
        <fullName evidence="2">Uncharacterized protein</fullName>
    </submittedName>
</protein>
<dbReference type="AlphaFoldDB" id="A0A0E0JB18"/>
<feature type="region of interest" description="Disordered" evidence="1">
    <location>
        <begin position="1"/>
        <end position="28"/>
    </location>
</feature>
<evidence type="ECO:0000313" key="2">
    <source>
        <dbReference type="EnsemblPlants" id="ONIVA12G14070.1"/>
    </source>
</evidence>
<accession>A0A0E0JB18</accession>
<dbReference type="InterPro" id="IPR007541">
    <property type="entry name" value="Uncharacterised_BSP"/>
</dbReference>
<dbReference type="Gramene" id="ONIVA12G14070.1">
    <property type="protein sequence ID" value="ONIVA12G14070.1"/>
    <property type="gene ID" value="ONIVA12G14070"/>
</dbReference>
<dbReference type="eggNOG" id="ENOG502RY2X">
    <property type="taxonomic scope" value="Eukaryota"/>
</dbReference>
<name>A0A0E0JB18_ORYNI</name>
<reference evidence="2" key="2">
    <citation type="submission" date="2018-04" db="EMBL/GenBank/DDBJ databases">
        <title>OnivRS2 (Oryza nivara Reference Sequence Version 2).</title>
        <authorList>
            <person name="Zhang J."/>
            <person name="Kudrna D."/>
            <person name="Lee S."/>
            <person name="Talag J."/>
            <person name="Rajasekar S."/>
            <person name="Welchert J."/>
            <person name="Hsing Y.-I."/>
            <person name="Wing R.A."/>
        </authorList>
    </citation>
    <scope>NUCLEOTIDE SEQUENCE [LARGE SCALE GENOMIC DNA]</scope>
    <source>
        <strain evidence="2">SL10</strain>
    </source>
</reference>
<dbReference type="EnsemblPlants" id="ONIVA12G14070.1">
    <property type="protein sequence ID" value="ONIVA12G14070.1"/>
    <property type="gene ID" value="ONIVA12G14070"/>
</dbReference>